<gene>
    <name evidence="2" type="ORF">Pfl04_10870</name>
</gene>
<comment type="caution">
    <text evidence="2">The sequence shown here is derived from an EMBL/GenBank/DDBJ whole genome shotgun (WGS) entry which is preliminary data.</text>
</comment>
<feature type="region of interest" description="Disordered" evidence="1">
    <location>
        <begin position="1"/>
        <end position="33"/>
    </location>
</feature>
<proteinExistence type="predicted"/>
<name>A0A8J3LG15_9ACTN</name>
<evidence type="ECO:0000313" key="2">
    <source>
        <dbReference type="EMBL" id="GIG72683.1"/>
    </source>
</evidence>
<dbReference type="Proteomes" id="UP000653674">
    <property type="component" value="Unassembled WGS sequence"/>
</dbReference>
<evidence type="ECO:0000313" key="3">
    <source>
        <dbReference type="Proteomes" id="UP000653674"/>
    </source>
</evidence>
<accession>A0A8J3LG15</accession>
<dbReference type="AlphaFoldDB" id="A0A8J3LG15"/>
<keyword evidence="3" id="KW-1185">Reference proteome</keyword>
<evidence type="ECO:0000256" key="1">
    <source>
        <dbReference type="SAM" id="MobiDB-lite"/>
    </source>
</evidence>
<reference evidence="2" key="1">
    <citation type="submission" date="2021-01" db="EMBL/GenBank/DDBJ databases">
        <title>Whole genome shotgun sequence of Planosporangium flavigriseum NBRC 105377.</title>
        <authorList>
            <person name="Komaki H."/>
            <person name="Tamura T."/>
        </authorList>
    </citation>
    <scope>NUCLEOTIDE SEQUENCE</scope>
    <source>
        <strain evidence="2">NBRC 105377</strain>
    </source>
</reference>
<sequence length="70" mass="7525">MIARSGGLSGALSGEPLGGGDDQGDQQGANDLHRDRGNYLGHWFSLVNALWQMKRRVTGLIRGDTDGSVW</sequence>
<organism evidence="2 3">
    <name type="scientific">Planosporangium flavigriseum</name>
    <dbReference type="NCBI Taxonomy" id="373681"/>
    <lineage>
        <taxon>Bacteria</taxon>
        <taxon>Bacillati</taxon>
        <taxon>Actinomycetota</taxon>
        <taxon>Actinomycetes</taxon>
        <taxon>Micromonosporales</taxon>
        <taxon>Micromonosporaceae</taxon>
        <taxon>Planosporangium</taxon>
    </lineage>
</organism>
<dbReference type="EMBL" id="BONU01000005">
    <property type="protein sequence ID" value="GIG72683.1"/>
    <property type="molecule type" value="Genomic_DNA"/>
</dbReference>
<protein>
    <submittedName>
        <fullName evidence="2">Uncharacterized protein</fullName>
    </submittedName>
</protein>